<accession>A0A853PMW0</accession>
<evidence type="ECO:0000313" key="2">
    <source>
        <dbReference type="EMBL" id="OCR28319.1"/>
    </source>
</evidence>
<proteinExistence type="predicted"/>
<protein>
    <submittedName>
        <fullName evidence="2">Uncharacterized protein</fullName>
    </submittedName>
</protein>
<gene>
    <name evidence="2" type="ORF">AC094_35830</name>
</gene>
<organism evidence="2 3">
    <name type="scientific">Bacteroides fragilis</name>
    <dbReference type="NCBI Taxonomy" id="817"/>
    <lineage>
        <taxon>Bacteria</taxon>
        <taxon>Pseudomonadati</taxon>
        <taxon>Bacteroidota</taxon>
        <taxon>Bacteroidia</taxon>
        <taxon>Bacteroidales</taxon>
        <taxon>Bacteroidaceae</taxon>
        <taxon>Bacteroides</taxon>
    </lineage>
</organism>
<feature type="coiled-coil region" evidence="1">
    <location>
        <begin position="201"/>
        <end position="238"/>
    </location>
</feature>
<dbReference type="AlphaFoldDB" id="A0A853PMW0"/>
<dbReference type="EMBL" id="LIDT01000038">
    <property type="protein sequence ID" value="OCR28319.1"/>
    <property type="molecule type" value="Genomic_DNA"/>
</dbReference>
<dbReference type="Proteomes" id="UP000093197">
    <property type="component" value="Unassembled WGS sequence"/>
</dbReference>
<evidence type="ECO:0000256" key="1">
    <source>
        <dbReference type="SAM" id="Coils"/>
    </source>
</evidence>
<evidence type="ECO:0000313" key="3">
    <source>
        <dbReference type="Proteomes" id="UP000093197"/>
    </source>
</evidence>
<reference evidence="2 3" key="1">
    <citation type="journal article" date="2016" name="PLoS ONE">
        <title>Genomic Diversity of Enterotoxigenic Strains of Bacteroides fragilis.</title>
        <authorList>
            <person name="Pierce J.V."/>
            <person name="Bernstein H.D."/>
        </authorList>
    </citation>
    <scope>NUCLEOTIDE SEQUENCE [LARGE SCALE GENOMIC DNA]</scope>
    <source>
        <strain evidence="2 3">20793-3</strain>
    </source>
</reference>
<keyword evidence="1" id="KW-0175">Coiled coil</keyword>
<sequence>MYIYQYYFDMKTIIPRRGDRQRQSSLLGSQLKKQGVTFEDNRIFSIRQAKLIQKMNNNVYSKGNILQRAAHVRATCSITTADKGKLDATVTSQSPYDAGKSSILRNMNEGVSPTGNPLYQCAEPKSLYRVLSFNSLNNLTREELNTITWSNVQWYYDADDVYKPNDGKRAEYCLTCQQWIDKSTDKPKADAISRVPVNFMTNKERRDEQEAVKRREQAEKERLRMEALEQESRSKKEKGTKINQVSAIIDEYIDFCNEISEEPIQCEVLTTEIDKEYGYLSGLHEELQASEELDKILEYYTGALSLLKQQHSDDKEKKEV</sequence>
<name>A0A853PMW0_BACFG</name>
<comment type="caution">
    <text evidence="2">The sequence shown here is derived from an EMBL/GenBank/DDBJ whole genome shotgun (WGS) entry which is preliminary data.</text>
</comment>